<reference evidence="5" key="1">
    <citation type="journal article" date="2014" name="Genome Announc.">
        <title>De novo whole-genome sequence and genome annotation of Lichtheimia ramosa.</title>
        <authorList>
            <person name="Linde J."/>
            <person name="Schwartze V."/>
            <person name="Binder U."/>
            <person name="Lass-Florl C."/>
            <person name="Voigt K."/>
            <person name="Horn F."/>
        </authorList>
    </citation>
    <scope>NUCLEOTIDE SEQUENCE</scope>
    <source>
        <strain evidence="5">JMRC FSU:6197</strain>
    </source>
</reference>
<feature type="compositionally biased region" description="Acidic residues" evidence="3">
    <location>
        <begin position="177"/>
        <end position="186"/>
    </location>
</feature>
<feature type="domain" description="Rab-GAP TBC" evidence="4">
    <location>
        <begin position="383"/>
        <end position="568"/>
    </location>
</feature>
<proteinExistence type="predicted"/>
<evidence type="ECO:0000256" key="1">
    <source>
        <dbReference type="ARBA" id="ARBA00022468"/>
    </source>
</evidence>
<sequence length="784" mass="89275">MSTSVIIPASTLDDRSIPPSQETTSYHQHTDNLHKDNTISSHADNPNTTEPTTHIPPTIEKNEDDLSSIASVKQERRESQVTIQELPNTTTVRRDSISSKSFTTTTSQSIHDNDDTSNNSNSSSDDEEHEEFQGFIPQQDNTSRSDDTIPSTPSSKSPYSFDASANHSDYSNATSIQDEEEEDDDTKLDHKHAEKQQHEIPTTDASSFIETKDLPAIPTTPSSCSSTTQSHQEKPHPPKPAAIDTSTTTSSRLFGIWSSIKSASGRWPSQQQQQSSQQTAMIIEHHDKERHSKRLSQQQRSVSEPDLGHEDILTQMENLNIANTSDPKVRMLVGLKRQSVRDSLKSQYLGRDDFDWDFWAGLLCDFEQTFKAKQPLLHHVQHGIPPSIRGMVWQLLANSKDAVIHDKYIELLKAPSSYDKMIQRDLARTFPGHKFFKDRDGVGQEGLYNVVRAYSVLDQEVGYCQGLAFIVGPLLLNMPDDEAFCVLIRLMNDYGLRGHFTPDMEGLHLRLYQFDMLVEEHLPHIARHLNQQGVGSTMYASQWFMTLFAYKFPLNLVFRIYDLVLVQGISSIFQFAIALLKRNQTTILGLDFEHLLNFLKNGLFEEYKDDDRQLVADACTFEISARRLQQLEKDHKVQMAKEVADARTLDQLQRNNNDLRNQIRALEQASSNLQKEHGDIHEQLRKTRADLTHAHDERSSLQDLVDLLKQEVDTLPKRIESQCKTQFESLCVENAKLVERNSMLEDQLAGIEMLVIDMKMRYAQTKNECGELQQKLNDMKRVIG</sequence>
<dbReference type="GO" id="GO:0031267">
    <property type="term" value="F:small GTPase binding"/>
    <property type="evidence" value="ECO:0007669"/>
    <property type="project" value="TreeGrafter"/>
</dbReference>
<dbReference type="AlphaFoldDB" id="A0A077WAE8"/>
<keyword evidence="2" id="KW-0175">Coiled coil</keyword>
<evidence type="ECO:0000259" key="4">
    <source>
        <dbReference type="PROSITE" id="PS50086"/>
    </source>
</evidence>
<dbReference type="PROSITE" id="PS50086">
    <property type="entry name" value="TBC_RABGAP"/>
    <property type="match status" value="1"/>
</dbReference>
<dbReference type="OrthoDB" id="295078at2759"/>
<feature type="compositionally biased region" description="Low complexity" evidence="3">
    <location>
        <begin position="45"/>
        <end position="59"/>
    </location>
</feature>
<feature type="compositionally biased region" description="Polar residues" evidence="3">
    <location>
        <begin position="18"/>
        <end position="27"/>
    </location>
</feature>
<dbReference type="Gene3D" id="1.10.8.270">
    <property type="entry name" value="putative rabgap domain of human tbc1 domain family member 14 like domains"/>
    <property type="match status" value="1"/>
</dbReference>
<feature type="compositionally biased region" description="Polar residues" evidence="3">
    <location>
        <begin position="80"/>
        <end position="91"/>
    </location>
</feature>
<feature type="region of interest" description="Disordered" evidence="3">
    <location>
        <begin position="1"/>
        <end position="248"/>
    </location>
</feature>
<dbReference type="InterPro" id="IPR035969">
    <property type="entry name" value="Rab-GAP_TBC_sf"/>
</dbReference>
<dbReference type="EMBL" id="LK023314">
    <property type="protein sequence ID" value="CDS03996.1"/>
    <property type="molecule type" value="Genomic_DNA"/>
</dbReference>
<dbReference type="PANTHER" id="PTHR47219">
    <property type="entry name" value="RAB GTPASE-ACTIVATING PROTEIN 1-LIKE"/>
    <property type="match status" value="1"/>
</dbReference>
<feature type="compositionally biased region" description="Basic and acidic residues" evidence="3">
    <location>
        <begin position="28"/>
        <end position="37"/>
    </location>
</feature>
<dbReference type="SMART" id="SM00164">
    <property type="entry name" value="TBC"/>
    <property type="match status" value="1"/>
</dbReference>
<name>A0A077WAE8_9FUNG</name>
<dbReference type="Gene3D" id="1.10.10.750">
    <property type="entry name" value="Ypt/Rab-GAP domain of gyp1p, domain 1"/>
    <property type="match status" value="1"/>
</dbReference>
<accession>A0A077WAE8</accession>
<feature type="compositionally biased region" description="Basic and acidic residues" evidence="3">
    <location>
        <begin position="187"/>
        <end position="198"/>
    </location>
</feature>
<dbReference type="InterPro" id="IPR050302">
    <property type="entry name" value="Rab_GAP_TBC_domain"/>
</dbReference>
<dbReference type="SUPFAM" id="SSF47923">
    <property type="entry name" value="Ypt/Rab-GAP domain of gyp1p"/>
    <property type="match status" value="2"/>
</dbReference>
<dbReference type="Pfam" id="PF23436">
    <property type="entry name" value="RabGap-TBC_2"/>
    <property type="match status" value="1"/>
</dbReference>
<organism evidence="5">
    <name type="scientific">Lichtheimia ramosa</name>
    <dbReference type="NCBI Taxonomy" id="688394"/>
    <lineage>
        <taxon>Eukaryota</taxon>
        <taxon>Fungi</taxon>
        <taxon>Fungi incertae sedis</taxon>
        <taxon>Mucoromycota</taxon>
        <taxon>Mucoromycotina</taxon>
        <taxon>Mucoromycetes</taxon>
        <taxon>Mucorales</taxon>
        <taxon>Lichtheimiaceae</taxon>
        <taxon>Lichtheimia</taxon>
    </lineage>
</organism>
<feature type="compositionally biased region" description="Low complexity" evidence="3">
    <location>
        <begin position="98"/>
        <end position="109"/>
    </location>
</feature>
<dbReference type="Gene3D" id="1.10.472.80">
    <property type="entry name" value="Ypt/Rab-GAP domain of gyp1p, domain 3"/>
    <property type="match status" value="1"/>
</dbReference>
<evidence type="ECO:0000256" key="3">
    <source>
        <dbReference type="SAM" id="MobiDB-lite"/>
    </source>
</evidence>
<dbReference type="FunFam" id="1.10.8.270:FF:000001">
    <property type="entry name" value="TBC1 domain family member 1"/>
    <property type="match status" value="1"/>
</dbReference>
<dbReference type="PANTHER" id="PTHR47219:SF22">
    <property type="entry name" value="RAB-GAP TBC DOMAIN-CONTAINING PROTEIN"/>
    <property type="match status" value="1"/>
</dbReference>
<evidence type="ECO:0000313" key="5">
    <source>
        <dbReference type="EMBL" id="CDS03996.1"/>
    </source>
</evidence>
<feature type="compositionally biased region" description="Polar residues" evidence="3">
    <location>
        <begin position="136"/>
        <end position="176"/>
    </location>
</feature>
<protein>
    <recommendedName>
        <fullName evidence="4">Rab-GAP TBC domain-containing protein</fullName>
    </recommendedName>
</protein>
<dbReference type="GO" id="GO:0005096">
    <property type="term" value="F:GTPase activator activity"/>
    <property type="evidence" value="ECO:0007669"/>
    <property type="project" value="UniProtKB-KW"/>
</dbReference>
<evidence type="ECO:0000256" key="2">
    <source>
        <dbReference type="SAM" id="Coils"/>
    </source>
</evidence>
<dbReference type="FunFam" id="1.10.472.80:FF:000027">
    <property type="entry name" value="GTPase activating protein (Evi5)"/>
    <property type="match status" value="1"/>
</dbReference>
<feature type="compositionally biased region" description="Polar residues" evidence="3">
    <location>
        <begin position="199"/>
        <end position="209"/>
    </location>
</feature>
<feature type="coiled-coil region" evidence="2">
    <location>
        <begin position="649"/>
        <end position="676"/>
    </location>
</feature>
<keyword evidence="1" id="KW-0343">GTPase activation</keyword>
<gene>
    <name evidence="5" type="ORF">LRAMOSA06951</name>
</gene>
<feature type="compositionally biased region" description="Low complexity" evidence="3">
    <location>
        <begin position="219"/>
        <end position="228"/>
    </location>
</feature>
<dbReference type="InterPro" id="IPR000195">
    <property type="entry name" value="Rab-GAP-TBC_dom"/>
</dbReference>